<gene>
    <name evidence="3" type="ORF">NOSIN_08720</name>
</gene>
<dbReference type="SUPFAM" id="SSF47413">
    <property type="entry name" value="lambda repressor-like DNA-binding domains"/>
    <property type="match status" value="1"/>
</dbReference>
<feature type="region of interest" description="Disordered" evidence="1">
    <location>
        <begin position="1"/>
        <end position="31"/>
    </location>
</feature>
<evidence type="ECO:0000313" key="3">
    <source>
        <dbReference type="EMBL" id="OOC53873.1"/>
    </source>
</evidence>
<evidence type="ECO:0000313" key="4">
    <source>
        <dbReference type="Proteomes" id="UP000189004"/>
    </source>
</evidence>
<accession>A0A1V3BZQ3</accession>
<evidence type="ECO:0000256" key="1">
    <source>
        <dbReference type="SAM" id="MobiDB-lite"/>
    </source>
</evidence>
<dbReference type="EMBL" id="MCOK01000001">
    <property type="protein sequence ID" value="OOC53873.1"/>
    <property type="molecule type" value="Genomic_DNA"/>
</dbReference>
<dbReference type="AlphaFoldDB" id="A0A1V3BZQ3"/>
<dbReference type="InterPro" id="IPR010982">
    <property type="entry name" value="Lambda_DNA-bd_dom_sf"/>
</dbReference>
<dbReference type="OrthoDB" id="3504495at2"/>
<protein>
    <recommendedName>
        <fullName evidence="2">HTH cro/C1-type domain-containing protein</fullName>
    </recommendedName>
</protein>
<dbReference type="InterPro" id="IPR001387">
    <property type="entry name" value="Cro/C1-type_HTH"/>
</dbReference>
<dbReference type="Gene3D" id="1.25.40.10">
    <property type="entry name" value="Tetratricopeptide repeat domain"/>
    <property type="match status" value="1"/>
</dbReference>
<dbReference type="Gene3D" id="1.10.260.40">
    <property type="entry name" value="lambda repressor-like DNA-binding domains"/>
    <property type="match status" value="1"/>
</dbReference>
<dbReference type="Pfam" id="PF13560">
    <property type="entry name" value="HTH_31"/>
    <property type="match status" value="1"/>
</dbReference>
<feature type="domain" description="HTH cro/C1-type" evidence="2">
    <location>
        <begin position="17"/>
        <end position="71"/>
    </location>
</feature>
<dbReference type="CDD" id="cd00093">
    <property type="entry name" value="HTH_XRE"/>
    <property type="match status" value="1"/>
</dbReference>
<keyword evidence="4" id="KW-1185">Reference proteome</keyword>
<dbReference type="InterPro" id="IPR011990">
    <property type="entry name" value="TPR-like_helical_dom_sf"/>
</dbReference>
<name>A0A1V3BZQ3_9ACTN</name>
<dbReference type="STRING" id="501010.NOSIN_08720"/>
<dbReference type="SMART" id="SM00530">
    <property type="entry name" value="HTH_XRE"/>
    <property type="match status" value="1"/>
</dbReference>
<dbReference type="GO" id="GO:0003677">
    <property type="term" value="F:DNA binding"/>
    <property type="evidence" value="ECO:0007669"/>
    <property type="project" value="InterPro"/>
</dbReference>
<dbReference type="Proteomes" id="UP000189004">
    <property type="component" value="Unassembled WGS sequence"/>
</dbReference>
<comment type="caution">
    <text evidence="3">The sequence shown here is derived from an EMBL/GenBank/DDBJ whole genome shotgun (WGS) entry which is preliminary data.</text>
</comment>
<proteinExistence type="predicted"/>
<organism evidence="3 4">
    <name type="scientific">Nocardiopsis sinuspersici</name>
    <dbReference type="NCBI Taxonomy" id="501010"/>
    <lineage>
        <taxon>Bacteria</taxon>
        <taxon>Bacillati</taxon>
        <taxon>Actinomycetota</taxon>
        <taxon>Actinomycetes</taxon>
        <taxon>Streptosporangiales</taxon>
        <taxon>Nocardiopsidaceae</taxon>
        <taxon>Nocardiopsis</taxon>
    </lineage>
</organism>
<evidence type="ECO:0000259" key="2">
    <source>
        <dbReference type="PROSITE" id="PS50943"/>
    </source>
</evidence>
<dbReference type="SUPFAM" id="SSF48452">
    <property type="entry name" value="TPR-like"/>
    <property type="match status" value="1"/>
</dbReference>
<reference evidence="4" key="1">
    <citation type="submission" date="2016-08" db="EMBL/GenBank/DDBJ databases">
        <authorList>
            <person name="Tokovenko B."/>
            <person name="Kalinowski J."/>
        </authorList>
    </citation>
    <scope>NUCLEOTIDE SEQUENCE [LARGE SCALE GENOMIC DNA]</scope>
    <source>
        <strain evidence="4">UTMC102</strain>
    </source>
</reference>
<sequence>MAEHETPRPSDGVGARVARARKRSGLTQQGLAQRTSYARSHIAQVEAGHKAATPAFIAAVSDALKVDMSELYGQPYRGDTPSTDRVHQAIPDLRRALAWSDLSPELEGPPRPLKVLASELENAKRLRRLARHVQLGASLPAVMEELSFHAHDADDPRVWRLLSDVFCAAGELSRRLGYSDLADSMFKEAARFAVLSRDPHLPLIITWRRALVLMNHGALTAAVRLLERCTTMIEEGRPGDVEVSGALYLRAAVLAGRLGNAGSAWDHFEQAAEISARAGRPHLDEYSTYFSPANILIHGAAVATELGDYDEAVRRDAAISLNALNSLARERRSHHLIDMSRVHMEQGRNKQALSRLLTAERVAPQMTRYHPFARTVATHLQDRHRVLSEDLRGLVARMRI</sequence>
<dbReference type="PROSITE" id="PS50943">
    <property type="entry name" value="HTH_CROC1"/>
    <property type="match status" value="1"/>
</dbReference>